<gene>
    <name evidence="2" type="ORF">ACH49L_35960</name>
</gene>
<evidence type="ECO:0000259" key="1">
    <source>
        <dbReference type="Pfam" id="PF13683"/>
    </source>
</evidence>
<protein>
    <submittedName>
        <fullName evidence="2">Integrase core domain-containing protein</fullName>
    </submittedName>
</protein>
<dbReference type="Proteomes" id="UP001611397">
    <property type="component" value="Unassembled WGS sequence"/>
</dbReference>
<dbReference type="EMBL" id="JBIRWM010000023">
    <property type="protein sequence ID" value="MFI2161009.1"/>
    <property type="molecule type" value="Genomic_DNA"/>
</dbReference>
<organism evidence="2 3">
    <name type="scientific">Streptomyces olivaceoviridis</name>
    <name type="common">Streptomyces corchorusii</name>
    <dbReference type="NCBI Taxonomy" id="1921"/>
    <lineage>
        <taxon>Bacteria</taxon>
        <taxon>Bacillati</taxon>
        <taxon>Actinomycetota</taxon>
        <taxon>Actinomycetes</taxon>
        <taxon>Kitasatosporales</taxon>
        <taxon>Streptomycetaceae</taxon>
        <taxon>Streptomyces</taxon>
    </lineage>
</organism>
<dbReference type="InterPro" id="IPR001584">
    <property type="entry name" value="Integrase_cat-core"/>
</dbReference>
<comment type="caution">
    <text evidence="2">The sequence shown here is derived from an EMBL/GenBank/DDBJ whole genome shotgun (WGS) entry which is preliminary data.</text>
</comment>
<accession>A0ABW7VI10</accession>
<sequence length="48" mass="5454">MTRLAIEHVAVQWVGWYNTERLHSALDYVPPEEFEAAHDRSLATSNAA</sequence>
<evidence type="ECO:0000313" key="2">
    <source>
        <dbReference type="EMBL" id="MFI2161009.1"/>
    </source>
</evidence>
<proteinExistence type="predicted"/>
<keyword evidence="3" id="KW-1185">Reference proteome</keyword>
<evidence type="ECO:0000313" key="3">
    <source>
        <dbReference type="Proteomes" id="UP001611397"/>
    </source>
</evidence>
<feature type="domain" description="Integrase catalytic" evidence="1">
    <location>
        <begin position="11"/>
        <end position="31"/>
    </location>
</feature>
<name>A0ABW7VI10_STROI</name>
<dbReference type="RefSeq" id="WP_107120941.1">
    <property type="nucleotide sequence ID" value="NZ_JBIRWM010000023.1"/>
</dbReference>
<reference evidence="2 3" key="1">
    <citation type="submission" date="2024-10" db="EMBL/GenBank/DDBJ databases">
        <title>The Natural Products Discovery Center: Release of the First 8490 Sequenced Strains for Exploring Actinobacteria Biosynthetic Diversity.</title>
        <authorList>
            <person name="Kalkreuter E."/>
            <person name="Kautsar S.A."/>
            <person name="Yang D."/>
            <person name="Bader C.D."/>
            <person name="Teijaro C.N."/>
            <person name="Fluegel L."/>
            <person name="Davis C.M."/>
            <person name="Simpson J.R."/>
            <person name="Lauterbach L."/>
            <person name="Steele A.D."/>
            <person name="Gui C."/>
            <person name="Meng S."/>
            <person name="Li G."/>
            <person name="Viehrig K."/>
            <person name="Ye F."/>
            <person name="Su P."/>
            <person name="Kiefer A.F."/>
            <person name="Nichols A."/>
            <person name="Cepeda A.J."/>
            <person name="Yan W."/>
            <person name="Fan B."/>
            <person name="Jiang Y."/>
            <person name="Adhikari A."/>
            <person name="Zheng C.-J."/>
            <person name="Schuster L."/>
            <person name="Cowan T.M."/>
            <person name="Smanski M.J."/>
            <person name="Chevrette M.G."/>
            <person name="De Carvalho L.P.S."/>
            <person name="Shen B."/>
        </authorList>
    </citation>
    <scope>NUCLEOTIDE SEQUENCE [LARGE SCALE GENOMIC DNA]</scope>
    <source>
        <strain evidence="2 3">NPDC020295</strain>
    </source>
</reference>
<dbReference type="Pfam" id="PF13683">
    <property type="entry name" value="rve_3"/>
    <property type="match status" value="1"/>
</dbReference>